<dbReference type="RefSeq" id="WP_012064282.1">
    <property type="nucleotide sequence ID" value="NC_009633.1"/>
</dbReference>
<dbReference type="HOGENOM" id="CLU_1444856_0_0_9"/>
<accession>A6TSZ9</accession>
<proteinExistence type="predicted"/>
<dbReference type="eggNOG" id="ENOG502ZW56">
    <property type="taxonomic scope" value="Bacteria"/>
</dbReference>
<evidence type="ECO:0000256" key="1">
    <source>
        <dbReference type="SAM" id="Coils"/>
    </source>
</evidence>
<dbReference type="EMBL" id="CP000724">
    <property type="protein sequence ID" value="ABR49317.1"/>
    <property type="molecule type" value="Genomic_DNA"/>
</dbReference>
<evidence type="ECO:0000313" key="2">
    <source>
        <dbReference type="EMBL" id="ABR49317.1"/>
    </source>
</evidence>
<name>A6TSZ9_ALKMQ</name>
<keyword evidence="1" id="KW-0175">Coiled coil</keyword>
<feature type="coiled-coil region" evidence="1">
    <location>
        <begin position="5"/>
        <end position="55"/>
    </location>
</feature>
<dbReference type="AlphaFoldDB" id="A6TSZ9"/>
<keyword evidence="3" id="KW-1185">Reference proteome</keyword>
<reference evidence="3" key="1">
    <citation type="journal article" date="2016" name="Genome Announc.">
        <title>Complete genome sequence of Alkaliphilus metalliredigens strain QYMF, an alkaliphilic and metal-reducing bacterium isolated from borax-contaminated leachate ponds.</title>
        <authorList>
            <person name="Hwang C."/>
            <person name="Copeland A."/>
            <person name="Lucas S."/>
            <person name="Lapidus A."/>
            <person name="Barry K."/>
            <person name="Detter J.C."/>
            <person name="Glavina Del Rio T."/>
            <person name="Hammon N."/>
            <person name="Israni S."/>
            <person name="Dalin E."/>
            <person name="Tice H."/>
            <person name="Pitluck S."/>
            <person name="Chertkov O."/>
            <person name="Brettin T."/>
            <person name="Bruce D."/>
            <person name="Han C."/>
            <person name="Schmutz J."/>
            <person name="Larimer F."/>
            <person name="Land M.L."/>
            <person name="Hauser L."/>
            <person name="Kyrpides N."/>
            <person name="Mikhailova N."/>
            <person name="Ye Q."/>
            <person name="Zhou J."/>
            <person name="Richardson P."/>
            <person name="Fields M.W."/>
        </authorList>
    </citation>
    <scope>NUCLEOTIDE SEQUENCE [LARGE SCALE GENOMIC DNA]</scope>
    <source>
        <strain evidence="3">QYMF</strain>
    </source>
</reference>
<sequence length="196" mass="23532">MEVTLYDLKKIMFNLEKENQNMKKEGLLEELIETAEKMKKQLTQEKEKQKQHQSKTRNIKMEKISQEEFLYRPILVRDYYEGDYLERFGEIRTSDLKNINLLSIHNEFWKAHEVQKGNVFASMPKELMSTVQSNKLEYLGWLPVEVDVYEILHSESNKKELMQFIESEFSHYILIKEIYGNILMLLHYKTRLNSEG</sequence>
<organism evidence="2 3">
    <name type="scientific">Alkaliphilus metalliredigens (strain QYMF)</name>
    <dbReference type="NCBI Taxonomy" id="293826"/>
    <lineage>
        <taxon>Bacteria</taxon>
        <taxon>Bacillati</taxon>
        <taxon>Bacillota</taxon>
        <taxon>Clostridia</taxon>
        <taxon>Peptostreptococcales</taxon>
        <taxon>Natronincolaceae</taxon>
        <taxon>Alkaliphilus</taxon>
    </lineage>
</organism>
<dbReference type="OrthoDB" id="1954697at2"/>
<dbReference type="Proteomes" id="UP000001572">
    <property type="component" value="Chromosome"/>
</dbReference>
<dbReference type="KEGG" id="amt:Amet_3179"/>
<evidence type="ECO:0000313" key="3">
    <source>
        <dbReference type="Proteomes" id="UP000001572"/>
    </source>
</evidence>
<gene>
    <name evidence="2" type="ordered locus">Amet_3179</name>
</gene>
<protein>
    <submittedName>
        <fullName evidence="2">Uncharacterized protein</fullName>
    </submittedName>
</protein>